<protein>
    <recommendedName>
        <fullName evidence="4">Yip1 domain-containing protein</fullName>
    </recommendedName>
</protein>
<dbReference type="STRING" id="1036779.SAMN04515666_103398"/>
<dbReference type="OrthoDB" id="9811204at2"/>
<evidence type="ECO:0000313" key="2">
    <source>
        <dbReference type="EMBL" id="SEL31812.1"/>
    </source>
</evidence>
<dbReference type="RefSeq" id="WP_091833604.1">
    <property type="nucleotide sequence ID" value="NZ_FOAN01000003.1"/>
</dbReference>
<dbReference type="AlphaFoldDB" id="A0A1H7P7S7"/>
<dbReference type="Proteomes" id="UP000199664">
    <property type="component" value="Unassembled WGS sequence"/>
</dbReference>
<evidence type="ECO:0008006" key="4">
    <source>
        <dbReference type="Google" id="ProtNLM"/>
    </source>
</evidence>
<evidence type="ECO:0000256" key="1">
    <source>
        <dbReference type="SAM" id="Phobius"/>
    </source>
</evidence>
<dbReference type="EMBL" id="FOAN01000003">
    <property type="protein sequence ID" value="SEL31812.1"/>
    <property type="molecule type" value="Genomic_DNA"/>
</dbReference>
<keyword evidence="1" id="KW-0472">Membrane</keyword>
<name>A0A1H7P7S7_9HYPH</name>
<keyword evidence="1" id="KW-1133">Transmembrane helix</keyword>
<reference evidence="3" key="1">
    <citation type="submission" date="2016-10" db="EMBL/GenBank/DDBJ databases">
        <authorList>
            <person name="Varghese N."/>
            <person name="Submissions S."/>
        </authorList>
    </citation>
    <scope>NUCLEOTIDE SEQUENCE [LARGE SCALE GENOMIC DNA]</scope>
    <source>
        <strain evidence="3">LMG 26383,CCUG 61248,R- 45681</strain>
    </source>
</reference>
<organism evidence="2 3">
    <name type="scientific">Bosea lupini</name>
    <dbReference type="NCBI Taxonomy" id="1036779"/>
    <lineage>
        <taxon>Bacteria</taxon>
        <taxon>Pseudomonadati</taxon>
        <taxon>Pseudomonadota</taxon>
        <taxon>Alphaproteobacteria</taxon>
        <taxon>Hyphomicrobiales</taxon>
        <taxon>Boseaceae</taxon>
        <taxon>Bosea</taxon>
    </lineage>
</organism>
<accession>A0A1H7P7S7</accession>
<feature type="transmembrane region" description="Helical" evidence="1">
    <location>
        <begin position="75"/>
        <end position="98"/>
    </location>
</feature>
<feature type="transmembrane region" description="Helical" evidence="1">
    <location>
        <begin position="140"/>
        <end position="158"/>
    </location>
</feature>
<evidence type="ECO:0000313" key="3">
    <source>
        <dbReference type="Proteomes" id="UP000199664"/>
    </source>
</evidence>
<gene>
    <name evidence="2" type="ORF">SAMN04515666_103398</name>
</gene>
<feature type="transmembrane region" description="Helical" evidence="1">
    <location>
        <begin position="36"/>
        <end position="55"/>
    </location>
</feature>
<feature type="transmembrane region" description="Helical" evidence="1">
    <location>
        <begin position="170"/>
        <end position="193"/>
    </location>
</feature>
<keyword evidence="1" id="KW-0812">Transmembrane</keyword>
<sequence>MRLAADDVTRSLAASWRLLRADAKALPDLDLSRDGFWRSYLALVLVVPSMIPALAAERTLVGLSNSGGLFDAPGLIAAIVTAEILAIIAVPALLVGLAPSLTRNPRFTSFVIAWNWAGILSAALMAVPATVFALGWSNPGIAGFQSLAFAAIVLRLRYCVARATFGAKSGVAGAIACASVLADYTVLKIFGLAGF</sequence>
<proteinExistence type="predicted"/>
<keyword evidence="3" id="KW-1185">Reference proteome</keyword>
<feature type="transmembrane region" description="Helical" evidence="1">
    <location>
        <begin position="110"/>
        <end position="134"/>
    </location>
</feature>